<dbReference type="Pfam" id="PF01848">
    <property type="entry name" value="HOK_GEF"/>
    <property type="match status" value="1"/>
</dbReference>
<evidence type="ECO:0000256" key="5">
    <source>
        <dbReference type="ARBA" id="ARBA00022649"/>
    </source>
</evidence>
<evidence type="ECO:0000256" key="9">
    <source>
        <dbReference type="SAM" id="Phobius"/>
    </source>
</evidence>
<comment type="similarity">
    <text evidence="2">Belongs to the Hok/Gef family.</text>
</comment>
<organism evidence="10 11">
    <name type="scientific">Vibrio algivorus</name>
    <dbReference type="NCBI Taxonomy" id="1667024"/>
    <lineage>
        <taxon>Bacteria</taxon>
        <taxon>Pseudomonadati</taxon>
        <taxon>Pseudomonadota</taxon>
        <taxon>Gammaproteobacteria</taxon>
        <taxon>Vibrionales</taxon>
        <taxon>Vibrionaceae</taxon>
        <taxon>Vibrio</taxon>
    </lineage>
</organism>
<evidence type="ECO:0000256" key="4">
    <source>
        <dbReference type="ARBA" id="ARBA00022519"/>
    </source>
</evidence>
<evidence type="ECO:0000313" key="10">
    <source>
        <dbReference type="EMBL" id="TVO39905.1"/>
    </source>
</evidence>
<proteinExistence type="inferred from homology"/>
<protein>
    <submittedName>
        <fullName evidence="10">Hok/Gef family protein</fullName>
    </submittedName>
</protein>
<gene>
    <name evidence="10" type="ORF">FOF44_00090</name>
</gene>
<comment type="subcellular location">
    <subcellularLocation>
        <location evidence="1">Cell inner membrane</location>
        <topology evidence="1">Single-pass membrane protein</topology>
    </subcellularLocation>
</comment>
<dbReference type="GO" id="GO:0005886">
    <property type="term" value="C:plasma membrane"/>
    <property type="evidence" value="ECO:0007669"/>
    <property type="project" value="UniProtKB-SubCell"/>
</dbReference>
<keyword evidence="3" id="KW-1003">Cell membrane</keyword>
<sequence>MKYKTINLVVICITLLIVLFLYKDSLCGVHFQNGGIGFDATFVTYEVRK</sequence>
<keyword evidence="4" id="KW-0997">Cell inner membrane</keyword>
<keyword evidence="8 9" id="KW-0472">Membrane</keyword>
<feature type="transmembrane region" description="Helical" evidence="9">
    <location>
        <begin position="6"/>
        <end position="22"/>
    </location>
</feature>
<evidence type="ECO:0000256" key="7">
    <source>
        <dbReference type="ARBA" id="ARBA00022989"/>
    </source>
</evidence>
<accession>A0A557PGX1</accession>
<keyword evidence="5" id="KW-1277">Toxin-antitoxin system</keyword>
<dbReference type="EMBL" id="VMKJ01000001">
    <property type="protein sequence ID" value="TVO39905.1"/>
    <property type="molecule type" value="Genomic_DNA"/>
</dbReference>
<dbReference type="AlphaFoldDB" id="A0A557PGX1"/>
<evidence type="ECO:0000256" key="6">
    <source>
        <dbReference type="ARBA" id="ARBA00022692"/>
    </source>
</evidence>
<evidence type="ECO:0000256" key="2">
    <source>
        <dbReference type="ARBA" id="ARBA00008629"/>
    </source>
</evidence>
<reference evidence="10 11" key="1">
    <citation type="submission" date="2019-07" db="EMBL/GenBank/DDBJ databases">
        <title>The draft genome sequence of Vibrio algivorus M1486.</title>
        <authorList>
            <person name="Meng X."/>
        </authorList>
    </citation>
    <scope>NUCLEOTIDE SEQUENCE [LARGE SCALE GENOMIC DNA]</scope>
    <source>
        <strain evidence="10 11">M1486</strain>
    </source>
</reference>
<keyword evidence="7 9" id="KW-1133">Transmembrane helix</keyword>
<dbReference type="InterPro" id="IPR000021">
    <property type="entry name" value="Hok/gef_toxin"/>
</dbReference>
<evidence type="ECO:0000313" key="11">
    <source>
        <dbReference type="Proteomes" id="UP000319828"/>
    </source>
</evidence>
<evidence type="ECO:0000256" key="1">
    <source>
        <dbReference type="ARBA" id="ARBA00004377"/>
    </source>
</evidence>
<name>A0A557PGX1_9VIBR</name>
<evidence type="ECO:0000256" key="8">
    <source>
        <dbReference type="ARBA" id="ARBA00023136"/>
    </source>
</evidence>
<keyword evidence="6 9" id="KW-0812">Transmembrane</keyword>
<dbReference type="RefSeq" id="WP_144229616.1">
    <property type="nucleotide sequence ID" value="NZ_CANNCB010000028.1"/>
</dbReference>
<comment type="caution">
    <text evidence="10">The sequence shown here is derived from an EMBL/GenBank/DDBJ whole genome shotgun (WGS) entry which is preliminary data.</text>
</comment>
<evidence type="ECO:0000256" key="3">
    <source>
        <dbReference type="ARBA" id="ARBA00022475"/>
    </source>
</evidence>
<dbReference type="Proteomes" id="UP000319828">
    <property type="component" value="Unassembled WGS sequence"/>
</dbReference>